<feature type="domain" description="DUF2169" evidence="1">
    <location>
        <begin position="21"/>
        <end position="315"/>
    </location>
</feature>
<dbReference type="Proteomes" id="UP000663722">
    <property type="component" value="Chromosome"/>
</dbReference>
<protein>
    <submittedName>
        <fullName evidence="2">DUF2169</fullName>
    </submittedName>
</protein>
<dbReference type="InterPro" id="IPR018683">
    <property type="entry name" value="DUF2169"/>
</dbReference>
<evidence type="ECO:0000313" key="2">
    <source>
        <dbReference type="EMBL" id="QTA85816.1"/>
    </source>
</evidence>
<sequence>MLQLKNETPFEVEIALFPDEHGVDTLYVTVKATFKIGKTLTVDDEQIPMVYADEYWGEPGQSSLKYAAELHLIKPSTDIVLIGHAQAPDRQLVKQLDVTLSVADQNKTVRVFGNRQWESGLLSLRMTPPEPFEMMPLIYERAFGGFHEINAEKGKILFESLNPVGSGFVGKRKEKEIKGLFLPNLEAPASLISQPKDQPPPAGFGYIAGSWEPRKLFAGTYDEIWQKTSAPYLPKDFNPCFFNAAHPDLICKSYLQGGEPVALINVSPHGPLNFKLPSCGLVANVRIAGSTETPPLNMETVLFEPDQSRFFMIWRGAVACDKSALKVEQIDVALQHLDLEGRKR</sequence>
<dbReference type="EMBL" id="CP061800">
    <property type="protein sequence ID" value="QTA85816.1"/>
    <property type="molecule type" value="Genomic_DNA"/>
</dbReference>
<accession>A0A975BI07</accession>
<reference evidence="2" key="1">
    <citation type="journal article" date="2021" name="Microb. Physiol.">
        <title>Proteogenomic Insights into the Physiology of Marine, Sulfate-Reducing, Filamentous Desulfonema limicola and Desulfonema magnum.</title>
        <authorList>
            <person name="Schnaars V."/>
            <person name="Wohlbrand L."/>
            <person name="Scheve S."/>
            <person name="Hinrichs C."/>
            <person name="Reinhardt R."/>
            <person name="Rabus R."/>
        </authorList>
    </citation>
    <scope>NUCLEOTIDE SEQUENCE</scope>
    <source>
        <strain evidence="2">4be13</strain>
    </source>
</reference>
<dbReference type="Pfam" id="PF09937">
    <property type="entry name" value="DUF2169"/>
    <property type="match status" value="1"/>
</dbReference>
<evidence type="ECO:0000313" key="3">
    <source>
        <dbReference type="Proteomes" id="UP000663722"/>
    </source>
</evidence>
<evidence type="ECO:0000259" key="1">
    <source>
        <dbReference type="Pfam" id="PF09937"/>
    </source>
</evidence>
<dbReference type="RefSeq" id="WP_207681716.1">
    <property type="nucleotide sequence ID" value="NZ_CP061800.1"/>
</dbReference>
<name>A0A975BI07_9BACT</name>
<dbReference type="KEGG" id="dmm:dnm_018310"/>
<organism evidence="2 3">
    <name type="scientific">Desulfonema magnum</name>
    <dbReference type="NCBI Taxonomy" id="45655"/>
    <lineage>
        <taxon>Bacteria</taxon>
        <taxon>Pseudomonadati</taxon>
        <taxon>Thermodesulfobacteriota</taxon>
        <taxon>Desulfobacteria</taxon>
        <taxon>Desulfobacterales</taxon>
        <taxon>Desulfococcaceae</taxon>
        <taxon>Desulfonema</taxon>
    </lineage>
</organism>
<dbReference type="AlphaFoldDB" id="A0A975BI07"/>
<gene>
    <name evidence="2" type="ORF">dnm_018310</name>
</gene>
<keyword evidence="3" id="KW-1185">Reference proteome</keyword>
<proteinExistence type="predicted"/>